<dbReference type="RefSeq" id="WP_232226553.1">
    <property type="nucleotide sequence ID" value="NZ_CP007514.1"/>
</dbReference>
<dbReference type="InterPro" id="IPR016163">
    <property type="entry name" value="Ald_DH_C"/>
</dbReference>
<dbReference type="PROSITE" id="PS00070">
    <property type="entry name" value="ALDEHYDE_DEHYDR_CYS"/>
    <property type="match status" value="1"/>
</dbReference>
<sequence>MATGETTHRSTDATVPAGSLQAEDVSKDRHVGDMSIYINGEWGPASSGETFETVDPSTGKVIGTVPRGTAEDIDRAVKAAKGALPAWRDTPAFARGMMLRQLSTLLAEQKEEFARIEALDSGHYYAKALQLMEATPLWFDYHAGLADKVGGRTINVPGGQLDFTLLEPLGVTAHIIPWNYPFLITVRSAAPALAMGNTVVIKPAEETPLSALKFAELCEQAGFPPGVVNVVTGYGAEAGAALASHELVDGITFTGSVSTGKLVAKMAADHIAQINLELGGKSPQIIFPDARFEDAVEATMQGIFSHAGQVCVAGSRLFLHRDIYDKFLDALVERIKSVKVGDIFDEDTQMGPLVSQEQLERVLNYIDVGKQEGAEVLIGGNRIEENGLGDGYYVEPTVFTNVDNNMRIAQEEIFGPVLSVIAWDDEEEMIRQANDSAFGLFAGIWTQDIDKALRTARRLESGGVIINDWYGEVPQAPHGGNKQSGVNREEGLETIQSYTQVKHVTINLDGQLTGAPGLPANWADAPL</sequence>
<dbReference type="Gene3D" id="3.40.309.10">
    <property type="entry name" value="Aldehyde Dehydrogenase, Chain A, domain 2"/>
    <property type="match status" value="1"/>
</dbReference>
<feature type="domain" description="Aldehyde dehydrogenase" evidence="6">
    <location>
        <begin position="44"/>
        <end position="504"/>
    </location>
</feature>
<proteinExistence type="inferred from homology"/>
<gene>
    <name evidence="7" type="ORF">RradSPS_2606</name>
    <name evidence="8" type="ORF">SIL72_00665</name>
</gene>
<accession>A0A023X746</accession>
<dbReference type="EMBL" id="CP007514">
    <property type="protein sequence ID" value="AHY47889.1"/>
    <property type="molecule type" value="Genomic_DNA"/>
</dbReference>
<dbReference type="CDD" id="cd07114">
    <property type="entry name" value="ALDH_DhaS"/>
    <property type="match status" value="1"/>
</dbReference>
<dbReference type="STRING" id="42256.RradSPS_2606"/>
<evidence type="ECO:0000256" key="3">
    <source>
        <dbReference type="PROSITE-ProRule" id="PRU10007"/>
    </source>
</evidence>
<dbReference type="Gene3D" id="3.40.605.10">
    <property type="entry name" value="Aldehyde Dehydrogenase, Chain A, domain 1"/>
    <property type="match status" value="1"/>
</dbReference>
<dbReference type="eggNOG" id="COG1012">
    <property type="taxonomic scope" value="Bacteria"/>
</dbReference>
<dbReference type="InterPro" id="IPR016161">
    <property type="entry name" value="Ald_DH/histidinol_DH"/>
</dbReference>
<keyword evidence="9" id="KW-1185">Reference proteome</keyword>
<dbReference type="InterPro" id="IPR015590">
    <property type="entry name" value="Aldehyde_DH_dom"/>
</dbReference>
<dbReference type="EMBL" id="JAWXXX010000001">
    <property type="protein sequence ID" value="MDX5892528.1"/>
    <property type="molecule type" value="Genomic_DNA"/>
</dbReference>
<organism evidence="7 9">
    <name type="scientific">Rubrobacter radiotolerans</name>
    <name type="common">Arthrobacter radiotolerans</name>
    <dbReference type="NCBI Taxonomy" id="42256"/>
    <lineage>
        <taxon>Bacteria</taxon>
        <taxon>Bacillati</taxon>
        <taxon>Actinomycetota</taxon>
        <taxon>Rubrobacteria</taxon>
        <taxon>Rubrobacterales</taxon>
        <taxon>Rubrobacteraceae</taxon>
        <taxon>Rubrobacter</taxon>
    </lineage>
</organism>
<evidence type="ECO:0000256" key="5">
    <source>
        <dbReference type="SAM" id="MobiDB-lite"/>
    </source>
</evidence>
<dbReference type="PANTHER" id="PTHR11699">
    <property type="entry name" value="ALDEHYDE DEHYDROGENASE-RELATED"/>
    <property type="match status" value="1"/>
</dbReference>
<evidence type="ECO:0000259" key="6">
    <source>
        <dbReference type="Pfam" id="PF00171"/>
    </source>
</evidence>
<evidence type="ECO:0000256" key="1">
    <source>
        <dbReference type="ARBA" id="ARBA00009986"/>
    </source>
</evidence>
<evidence type="ECO:0000256" key="2">
    <source>
        <dbReference type="ARBA" id="ARBA00023002"/>
    </source>
</evidence>
<feature type="active site" evidence="3">
    <location>
        <position position="277"/>
    </location>
</feature>
<dbReference type="KEGG" id="rrd:RradSPS_2606"/>
<name>A0A023X746_RUBRA</name>
<evidence type="ECO:0000256" key="4">
    <source>
        <dbReference type="RuleBase" id="RU003345"/>
    </source>
</evidence>
<dbReference type="FunFam" id="3.40.309.10:FF:000012">
    <property type="entry name" value="Betaine aldehyde dehydrogenase"/>
    <property type="match status" value="1"/>
</dbReference>
<dbReference type="PATRIC" id="fig|42256.3.peg.2656"/>
<dbReference type="HOGENOM" id="CLU_005391_0_1_11"/>
<dbReference type="FunFam" id="3.40.605.10:FF:000007">
    <property type="entry name" value="NAD/NADP-dependent betaine aldehyde dehydrogenase"/>
    <property type="match status" value="1"/>
</dbReference>
<evidence type="ECO:0000313" key="9">
    <source>
        <dbReference type="Proteomes" id="UP000025229"/>
    </source>
</evidence>
<reference evidence="8" key="2">
    <citation type="submission" date="2023-11" db="EMBL/GenBank/DDBJ databases">
        <title>MicrobeMod: A computational toolkit for identifying prokaryotic methylation and restriction-modification with nanopore sequencing.</title>
        <authorList>
            <person name="Crits-Christoph A."/>
            <person name="Kang S.C."/>
            <person name="Lee H."/>
            <person name="Ostrov N."/>
        </authorList>
    </citation>
    <scope>NUCLEOTIDE SEQUENCE</scope>
    <source>
        <strain evidence="8">ATCC 51242</strain>
    </source>
</reference>
<feature type="compositionally biased region" description="Basic and acidic residues" evidence="5">
    <location>
        <begin position="1"/>
        <end position="11"/>
    </location>
</feature>
<dbReference type="InterPro" id="IPR016162">
    <property type="entry name" value="Ald_DH_N"/>
</dbReference>
<dbReference type="Proteomes" id="UP000025229">
    <property type="component" value="Chromosome"/>
</dbReference>
<feature type="region of interest" description="Disordered" evidence="5">
    <location>
        <begin position="1"/>
        <end position="25"/>
    </location>
</feature>
<dbReference type="PROSITE" id="PS00687">
    <property type="entry name" value="ALDEHYDE_DEHYDR_GLU"/>
    <property type="match status" value="1"/>
</dbReference>
<dbReference type="InterPro" id="IPR016160">
    <property type="entry name" value="Ald_DH_CS_CYS"/>
</dbReference>
<dbReference type="EC" id="1.2.1.-" evidence="8"/>
<dbReference type="SUPFAM" id="SSF53720">
    <property type="entry name" value="ALDH-like"/>
    <property type="match status" value="1"/>
</dbReference>
<evidence type="ECO:0000313" key="8">
    <source>
        <dbReference type="EMBL" id="MDX5892528.1"/>
    </source>
</evidence>
<protein>
    <submittedName>
        <fullName evidence="8">Aldehyde dehydrogenase family protein</fullName>
        <ecNumber evidence="8">1.2.1.-</ecNumber>
    </submittedName>
    <submittedName>
        <fullName evidence="7">NAD-dependent aldehyde dehydrogenase</fullName>
    </submittedName>
</protein>
<evidence type="ECO:0000313" key="7">
    <source>
        <dbReference type="EMBL" id="AHY47889.1"/>
    </source>
</evidence>
<dbReference type="AlphaFoldDB" id="A0A023X746"/>
<keyword evidence="2 4" id="KW-0560">Oxidoreductase</keyword>
<dbReference type="GO" id="GO:0016620">
    <property type="term" value="F:oxidoreductase activity, acting on the aldehyde or oxo group of donors, NAD or NADP as acceptor"/>
    <property type="evidence" value="ECO:0007669"/>
    <property type="project" value="InterPro"/>
</dbReference>
<dbReference type="InterPro" id="IPR029510">
    <property type="entry name" value="Ald_DH_CS_GLU"/>
</dbReference>
<dbReference type="Proteomes" id="UP001281130">
    <property type="component" value="Unassembled WGS sequence"/>
</dbReference>
<dbReference type="Pfam" id="PF00171">
    <property type="entry name" value="Aldedh"/>
    <property type="match status" value="1"/>
</dbReference>
<reference evidence="7 9" key="1">
    <citation type="submission" date="2014-03" db="EMBL/GenBank/DDBJ databases">
        <title>Complete genome sequence of the Radio-Resistant Rubrobacter radiotolerans RSPS-4.</title>
        <authorList>
            <person name="Egas C.C."/>
            <person name="Barroso C.C."/>
            <person name="Froufe H.J.C."/>
            <person name="Pacheco J.J."/>
            <person name="Albuquerque L.L."/>
            <person name="da Costa M.M.S."/>
        </authorList>
    </citation>
    <scope>NUCLEOTIDE SEQUENCE [LARGE SCALE GENOMIC DNA]</scope>
    <source>
        <strain evidence="7 9">RSPS-4</strain>
    </source>
</reference>
<comment type="similarity">
    <text evidence="1 4">Belongs to the aldehyde dehydrogenase family.</text>
</comment>